<feature type="compositionally biased region" description="Basic and acidic residues" evidence="1">
    <location>
        <begin position="1"/>
        <end position="18"/>
    </location>
</feature>
<organism evidence="2 3">
    <name type="scientific">Heyndrickxia camelliae</name>
    <dbReference type="NCBI Taxonomy" id="1707093"/>
    <lineage>
        <taxon>Bacteria</taxon>
        <taxon>Bacillati</taxon>
        <taxon>Bacillota</taxon>
        <taxon>Bacilli</taxon>
        <taxon>Bacillales</taxon>
        <taxon>Bacillaceae</taxon>
        <taxon>Heyndrickxia</taxon>
    </lineage>
</organism>
<reference evidence="2 3" key="1">
    <citation type="submission" date="2017-11" db="EMBL/GenBank/DDBJ databases">
        <title>Bacillus camelliae sp. nov., isolated from pu'er tea.</title>
        <authorList>
            <person name="Niu L."/>
        </authorList>
    </citation>
    <scope>NUCLEOTIDE SEQUENCE [LARGE SCALE GENOMIC DNA]</scope>
    <source>
        <strain evidence="2 3">7578-1</strain>
    </source>
</reference>
<feature type="compositionally biased region" description="Basic and acidic residues" evidence="1">
    <location>
        <begin position="58"/>
        <end position="73"/>
    </location>
</feature>
<comment type="caution">
    <text evidence="2">The sequence shown here is derived from an EMBL/GenBank/DDBJ whole genome shotgun (WGS) entry which is preliminary data.</text>
</comment>
<evidence type="ECO:0000313" key="2">
    <source>
        <dbReference type="EMBL" id="PKR84473.1"/>
    </source>
</evidence>
<dbReference type="EMBL" id="PIQO01000010">
    <property type="protein sequence ID" value="PKR84473.1"/>
    <property type="molecule type" value="Genomic_DNA"/>
</dbReference>
<accession>A0A2N3LIW2</accession>
<dbReference type="Proteomes" id="UP000233440">
    <property type="component" value="Unassembled WGS sequence"/>
</dbReference>
<feature type="compositionally biased region" description="Basic residues" evidence="1">
    <location>
        <begin position="40"/>
        <end position="54"/>
    </location>
</feature>
<gene>
    <name evidence="2" type="ORF">CWO92_13890</name>
</gene>
<dbReference type="RefSeq" id="WP_101354812.1">
    <property type="nucleotide sequence ID" value="NZ_PIQO01000010.1"/>
</dbReference>
<feature type="region of interest" description="Disordered" evidence="1">
    <location>
        <begin position="1"/>
        <end position="73"/>
    </location>
</feature>
<name>A0A2N3LIW2_9BACI</name>
<evidence type="ECO:0000313" key="3">
    <source>
        <dbReference type="Proteomes" id="UP000233440"/>
    </source>
</evidence>
<evidence type="ECO:0000256" key="1">
    <source>
        <dbReference type="SAM" id="MobiDB-lite"/>
    </source>
</evidence>
<dbReference type="AlphaFoldDB" id="A0A2N3LIW2"/>
<keyword evidence="3" id="KW-1185">Reference proteome</keyword>
<protein>
    <submittedName>
        <fullName evidence="2">Uncharacterized protein</fullName>
    </submittedName>
</protein>
<sequence length="73" mass="8264">MPEVREKSGERSQSEKESAQSFGKNRRKVTIGGRKCPKLEKKRKKGHNRGKKVPKVGGKAEERSQSEEEIARS</sequence>
<proteinExistence type="predicted"/>